<dbReference type="PROSITE" id="PS50297">
    <property type="entry name" value="ANK_REP_REGION"/>
    <property type="match status" value="1"/>
</dbReference>
<evidence type="ECO:0000256" key="1">
    <source>
        <dbReference type="ARBA" id="ARBA00022737"/>
    </source>
</evidence>
<dbReference type="AlphaFoldDB" id="A0A8S3RKR0"/>
<keyword evidence="5" id="KW-1185">Reference proteome</keyword>
<dbReference type="Gene3D" id="1.25.40.20">
    <property type="entry name" value="Ankyrin repeat-containing domain"/>
    <property type="match status" value="3"/>
</dbReference>
<evidence type="ECO:0000256" key="2">
    <source>
        <dbReference type="ARBA" id="ARBA00023043"/>
    </source>
</evidence>
<evidence type="ECO:0000313" key="4">
    <source>
        <dbReference type="EMBL" id="CAG2209775.1"/>
    </source>
</evidence>
<keyword evidence="2 3" id="KW-0040">ANK repeat</keyword>
<dbReference type="OrthoDB" id="6072608at2759"/>
<dbReference type="InterPro" id="IPR002110">
    <property type="entry name" value="Ankyrin_rpt"/>
</dbReference>
<dbReference type="SMART" id="SM00248">
    <property type="entry name" value="ANK"/>
    <property type="match status" value="7"/>
</dbReference>
<sequence>MSANSEPKNDFETQAKIILFCIKENNATKVVSTLCLLSAEVRKQIVSFKVNQNTALCAAVTLGHKDIVEYLLKNCEADINQRGIFIDEKDNQHKVPPIWCAAESGRVDIASLLLFYGADVNDCSDTESTPVRCACFMNHQLMVEFLVENGGNLSKTNIYGGTCLINSVGCSGIVEFLIAKGVEVNSADRNGWTALHYAAEEGHVNSVRILLTNNADYTIRNKGNRTALNSAAFEGHDMVVEEFMQNGCGTNIQFVDSYDLLGAIISIQILKRHVQTKDVSEVISMFKDHIFSCEAILSIRPVNIQTINNYKYLLQSVIHIINVFRCLERDPYEQNDFLKIIQELVRLNTTTYDGESLLHLAVDPQTGTVDDTYFSQIPSLEVVKVLLECGIDTNRSDKDGLTALLCSIKYSHQNEK</sequence>
<dbReference type="Pfam" id="PF12796">
    <property type="entry name" value="Ank_2"/>
    <property type="match status" value="3"/>
</dbReference>
<comment type="caution">
    <text evidence="4">The sequence shown here is derived from an EMBL/GenBank/DDBJ whole genome shotgun (WGS) entry which is preliminary data.</text>
</comment>
<dbReference type="PROSITE" id="PS50088">
    <property type="entry name" value="ANK_REPEAT"/>
    <property type="match status" value="1"/>
</dbReference>
<reference evidence="4" key="1">
    <citation type="submission" date="2021-03" db="EMBL/GenBank/DDBJ databases">
        <authorList>
            <person name="Bekaert M."/>
        </authorList>
    </citation>
    <scope>NUCLEOTIDE SEQUENCE</scope>
</reference>
<dbReference type="PANTHER" id="PTHR24198">
    <property type="entry name" value="ANKYRIN REPEAT AND PROTEIN KINASE DOMAIN-CONTAINING PROTEIN"/>
    <property type="match status" value="1"/>
</dbReference>
<accession>A0A8S3RKR0</accession>
<dbReference type="PANTHER" id="PTHR24198:SF165">
    <property type="entry name" value="ANKYRIN REPEAT-CONTAINING PROTEIN-RELATED"/>
    <property type="match status" value="1"/>
</dbReference>
<organism evidence="4 5">
    <name type="scientific">Mytilus edulis</name>
    <name type="common">Blue mussel</name>
    <dbReference type="NCBI Taxonomy" id="6550"/>
    <lineage>
        <taxon>Eukaryota</taxon>
        <taxon>Metazoa</taxon>
        <taxon>Spiralia</taxon>
        <taxon>Lophotrochozoa</taxon>
        <taxon>Mollusca</taxon>
        <taxon>Bivalvia</taxon>
        <taxon>Autobranchia</taxon>
        <taxon>Pteriomorphia</taxon>
        <taxon>Mytilida</taxon>
        <taxon>Mytiloidea</taxon>
        <taxon>Mytilidae</taxon>
        <taxon>Mytilinae</taxon>
        <taxon>Mytilus</taxon>
    </lineage>
</organism>
<dbReference type="InterPro" id="IPR036770">
    <property type="entry name" value="Ankyrin_rpt-contain_sf"/>
</dbReference>
<proteinExistence type="predicted"/>
<evidence type="ECO:0000313" key="5">
    <source>
        <dbReference type="Proteomes" id="UP000683360"/>
    </source>
</evidence>
<dbReference type="EMBL" id="CAJPWZ010001214">
    <property type="protein sequence ID" value="CAG2209775.1"/>
    <property type="molecule type" value="Genomic_DNA"/>
</dbReference>
<dbReference type="SUPFAM" id="SSF48403">
    <property type="entry name" value="Ankyrin repeat"/>
    <property type="match status" value="1"/>
</dbReference>
<dbReference type="Proteomes" id="UP000683360">
    <property type="component" value="Unassembled WGS sequence"/>
</dbReference>
<feature type="repeat" description="ANK" evidence="3">
    <location>
        <begin position="190"/>
        <end position="222"/>
    </location>
</feature>
<evidence type="ECO:0000256" key="3">
    <source>
        <dbReference type="PROSITE-ProRule" id="PRU00023"/>
    </source>
</evidence>
<protein>
    <submittedName>
        <fullName evidence="4">Uncharacterized protein</fullName>
    </submittedName>
</protein>
<keyword evidence="1" id="KW-0677">Repeat</keyword>
<name>A0A8S3RKR0_MYTED</name>
<gene>
    <name evidence="4" type="ORF">MEDL_23922</name>
</gene>
<dbReference type="PRINTS" id="PR01415">
    <property type="entry name" value="ANKYRIN"/>
</dbReference>